<evidence type="ECO:0000313" key="2">
    <source>
        <dbReference type="EMBL" id="KZT24913.1"/>
    </source>
</evidence>
<proteinExistence type="predicted"/>
<feature type="region of interest" description="Disordered" evidence="1">
    <location>
        <begin position="1"/>
        <end position="118"/>
    </location>
</feature>
<dbReference type="Proteomes" id="UP000076761">
    <property type="component" value="Unassembled WGS sequence"/>
</dbReference>
<dbReference type="EMBL" id="KV425574">
    <property type="protein sequence ID" value="KZT24913.1"/>
    <property type="molecule type" value="Genomic_DNA"/>
</dbReference>
<feature type="compositionally biased region" description="Basic and acidic residues" evidence="1">
    <location>
        <begin position="109"/>
        <end position="118"/>
    </location>
</feature>
<organism evidence="2 3">
    <name type="scientific">Neolentinus lepideus HHB14362 ss-1</name>
    <dbReference type="NCBI Taxonomy" id="1314782"/>
    <lineage>
        <taxon>Eukaryota</taxon>
        <taxon>Fungi</taxon>
        <taxon>Dikarya</taxon>
        <taxon>Basidiomycota</taxon>
        <taxon>Agaricomycotina</taxon>
        <taxon>Agaricomycetes</taxon>
        <taxon>Gloeophyllales</taxon>
        <taxon>Gloeophyllaceae</taxon>
        <taxon>Neolentinus</taxon>
    </lineage>
</organism>
<reference evidence="2 3" key="1">
    <citation type="journal article" date="2016" name="Mol. Biol. Evol.">
        <title>Comparative Genomics of Early-Diverging Mushroom-Forming Fungi Provides Insights into the Origins of Lignocellulose Decay Capabilities.</title>
        <authorList>
            <person name="Nagy L.G."/>
            <person name="Riley R."/>
            <person name="Tritt A."/>
            <person name="Adam C."/>
            <person name="Daum C."/>
            <person name="Floudas D."/>
            <person name="Sun H."/>
            <person name="Yadav J.S."/>
            <person name="Pangilinan J."/>
            <person name="Larsson K.H."/>
            <person name="Matsuura K."/>
            <person name="Barry K."/>
            <person name="Labutti K."/>
            <person name="Kuo R."/>
            <person name="Ohm R.A."/>
            <person name="Bhattacharya S.S."/>
            <person name="Shirouzu T."/>
            <person name="Yoshinaga Y."/>
            <person name="Martin F.M."/>
            <person name="Grigoriev I.V."/>
            <person name="Hibbett D.S."/>
        </authorList>
    </citation>
    <scope>NUCLEOTIDE SEQUENCE [LARGE SCALE GENOMIC DNA]</scope>
    <source>
        <strain evidence="2 3">HHB14362 ss-1</strain>
    </source>
</reference>
<protein>
    <submittedName>
        <fullName evidence="2">Uncharacterized protein</fullName>
    </submittedName>
</protein>
<dbReference type="InParanoid" id="A0A165SBD1"/>
<keyword evidence="3" id="KW-1185">Reference proteome</keyword>
<accession>A0A165SBD1</accession>
<evidence type="ECO:0000313" key="3">
    <source>
        <dbReference type="Proteomes" id="UP000076761"/>
    </source>
</evidence>
<feature type="compositionally biased region" description="Polar residues" evidence="1">
    <location>
        <begin position="16"/>
        <end position="26"/>
    </location>
</feature>
<feature type="compositionally biased region" description="Basic and acidic residues" evidence="1">
    <location>
        <begin position="64"/>
        <end position="85"/>
    </location>
</feature>
<name>A0A165SBD1_9AGAM</name>
<dbReference type="AlphaFoldDB" id="A0A165SBD1"/>
<gene>
    <name evidence="2" type="ORF">NEOLEDRAFT_1148197</name>
</gene>
<feature type="region of interest" description="Disordered" evidence="1">
    <location>
        <begin position="149"/>
        <end position="171"/>
    </location>
</feature>
<evidence type="ECO:0000256" key="1">
    <source>
        <dbReference type="SAM" id="MobiDB-lite"/>
    </source>
</evidence>
<sequence length="201" mass="23042">MSQSRRCLPALPQSPTPQQMHSQTMGCSGGQPTRKPRPATQTAQADFGHTYTKQRQEQSQQKSKLKELQEATRNRLQRDEAREAEEREQEWQAQQAMLQEISKSTGPSESEKVATEELTEEQIKEIEKMTGRPLGELDKEEIREILDDWDAAEESEEPVNATSGAKTSRIRQFDDMDFELDLDEVPSHSPKRARHEGLVYF</sequence>